<comment type="caution">
    <text evidence="6">The sequence shown here is derived from an EMBL/GenBank/DDBJ whole genome shotgun (WGS) entry which is preliminary data.</text>
</comment>
<gene>
    <name evidence="6" type="ORF">D3226_00080</name>
</gene>
<dbReference type="InterPro" id="IPR000551">
    <property type="entry name" value="MerR-type_HTH_dom"/>
</dbReference>
<name>A0ABS1SK89_9MICO</name>
<evidence type="ECO:0000313" key="6">
    <source>
        <dbReference type="EMBL" id="MBL3688360.1"/>
    </source>
</evidence>
<organism evidence="6 7">
    <name type="scientific">Leucobacter chromiireducens subsp. chromiireducens</name>
    <dbReference type="NCBI Taxonomy" id="660067"/>
    <lineage>
        <taxon>Bacteria</taxon>
        <taxon>Bacillati</taxon>
        <taxon>Actinomycetota</taxon>
        <taxon>Actinomycetes</taxon>
        <taxon>Micrococcales</taxon>
        <taxon>Microbacteriaceae</taxon>
        <taxon>Leucobacter</taxon>
    </lineage>
</organism>
<evidence type="ECO:0000256" key="1">
    <source>
        <dbReference type="ARBA" id="ARBA00022491"/>
    </source>
</evidence>
<evidence type="ECO:0000259" key="5">
    <source>
        <dbReference type="PROSITE" id="PS50937"/>
    </source>
</evidence>
<keyword evidence="4" id="KW-0804">Transcription</keyword>
<dbReference type="PANTHER" id="PTHR30204">
    <property type="entry name" value="REDOX-CYCLING DRUG-SENSING TRANSCRIPTIONAL ACTIVATOR SOXR"/>
    <property type="match status" value="1"/>
</dbReference>
<dbReference type="InterPro" id="IPR036244">
    <property type="entry name" value="TipA-like_antibiotic-bd"/>
</dbReference>
<keyword evidence="7" id="KW-1185">Reference proteome</keyword>
<dbReference type="Gene3D" id="1.10.490.50">
    <property type="entry name" value="Antibiotic binding domain of TipA-like multidrug resistance regulators"/>
    <property type="match status" value="1"/>
</dbReference>
<proteinExistence type="predicted"/>
<dbReference type="InterPro" id="IPR012925">
    <property type="entry name" value="TipAS_dom"/>
</dbReference>
<dbReference type="InterPro" id="IPR009061">
    <property type="entry name" value="DNA-bd_dom_put_sf"/>
</dbReference>
<keyword evidence="3" id="KW-0238">DNA-binding</keyword>
<dbReference type="PRINTS" id="PR00040">
    <property type="entry name" value="HTHMERR"/>
</dbReference>
<feature type="domain" description="HTH merR-type" evidence="5">
    <location>
        <begin position="1"/>
        <end position="71"/>
    </location>
</feature>
<dbReference type="SMART" id="SM00422">
    <property type="entry name" value="HTH_MERR"/>
    <property type="match status" value="1"/>
</dbReference>
<protein>
    <submittedName>
        <fullName evidence="6">MerR family transcriptional regulator</fullName>
    </submittedName>
</protein>
<keyword evidence="2" id="KW-0805">Transcription regulation</keyword>
<reference evidence="6 7" key="1">
    <citation type="submission" date="2018-09" db="EMBL/GenBank/DDBJ databases">
        <title>Comparative genomics of Leucobacter spp.</title>
        <authorList>
            <person name="Reis A.C."/>
            <person name="Kolvenbach B.A."/>
            <person name="Corvini P.F.X."/>
            <person name="Nunes O.C."/>
        </authorList>
    </citation>
    <scope>NUCLEOTIDE SEQUENCE [LARGE SCALE GENOMIC DNA]</scope>
    <source>
        <strain evidence="6 7">L-1</strain>
    </source>
</reference>
<dbReference type="SUPFAM" id="SSF46955">
    <property type="entry name" value="Putative DNA-binding domain"/>
    <property type="match status" value="1"/>
</dbReference>
<dbReference type="Proteomes" id="UP001646141">
    <property type="component" value="Unassembled WGS sequence"/>
</dbReference>
<evidence type="ECO:0000256" key="4">
    <source>
        <dbReference type="ARBA" id="ARBA00023163"/>
    </source>
</evidence>
<evidence type="ECO:0000313" key="7">
    <source>
        <dbReference type="Proteomes" id="UP001646141"/>
    </source>
</evidence>
<dbReference type="PANTHER" id="PTHR30204:SF69">
    <property type="entry name" value="MERR-FAMILY TRANSCRIPTIONAL REGULATOR"/>
    <property type="match status" value="1"/>
</dbReference>
<dbReference type="Pfam" id="PF07739">
    <property type="entry name" value="TipAS"/>
    <property type="match status" value="1"/>
</dbReference>
<dbReference type="Pfam" id="PF13411">
    <property type="entry name" value="MerR_1"/>
    <property type="match status" value="1"/>
</dbReference>
<evidence type="ECO:0000256" key="2">
    <source>
        <dbReference type="ARBA" id="ARBA00023015"/>
    </source>
</evidence>
<dbReference type="Gene3D" id="1.10.1660.10">
    <property type="match status" value="1"/>
</dbReference>
<keyword evidence="1" id="KW-0678">Repressor</keyword>
<dbReference type="SUPFAM" id="SSF89082">
    <property type="entry name" value="Antibiotic binding domain of TipA-like multidrug resistance regulators"/>
    <property type="match status" value="1"/>
</dbReference>
<dbReference type="RefSeq" id="WP_202380419.1">
    <property type="nucleotide sequence ID" value="NZ_BAAAMA010000003.1"/>
</dbReference>
<accession>A0ABS1SK89</accession>
<dbReference type="PROSITE" id="PS50937">
    <property type="entry name" value="HTH_MERR_2"/>
    <property type="match status" value="1"/>
</dbReference>
<sequence length="278" mass="29952">MERSIQEVARAAGTTSRTLRHYDRIGLLPPSRIGANRYRFYDDRALVRLQRVLLLRGLGLGLDAIAEVLAAQDAQAAHRTARGESPAAAEARILGAHLELLRSERDRIDAQIGAVERTVAALTRTPVTTPHTEGDLMSEDMFAGFDHAQHRDEVAARWGEPAAEGSERWWNGLGKAGQGEWMQRVAALNAAWIAAVEAGEEPGGAVGQELAARHVAWLRSVPGTPAATPGGDLAGYVRGLGAMYVADERFAANYGGIAGATFVRDALDAYIARERDPR</sequence>
<dbReference type="EMBL" id="QYAD01000001">
    <property type="protein sequence ID" value="MBL3688360.1"/>
    <property type="molecule type" value="Genomic_DNA"/>
</dbReference>
<dbReference type="InterPro" id="IPR047057">
    <property type="entry name" value="MerR_fam"/>
</dbReference>
<evidence type="ECO:0000256" key="3">
    <source>
        <dbReference type="ARBA" id="ARBA00023125"/>
    </source>
</evidence>